<gene>
    <name evidence="1" type="ORF">CRG98_022046</name>
</gene>
<comment type="caution">
    <text evidence="1">The sequence shown here is derived from an EMBL/GenBank/DDBJ whole genome shotgun (WGS) entry which is preliminary data.</text>
</comment>
<keyword evidence="2" id="KW-1185">Reference proteome</keyword>
<name>A0A2I0JMR8_PUNGR</name>
<sequence length="175" mass="19634">MNIVCPAQKTLILGTCTDSTTVSTIQRLHNYSVTSLSANQSYLNPQKQSKYDGIKEDYRQLFPTSTTARSPSLAFLASPTLPQLRQRPKTTTEDRTNRRDVELGFPSFPPRIQLCLLFRVLVWPSRPSMGRAELSEASTSSTDFVSGVHGYRVYPKSVGTWVWVARIENRVGSGY</sequence>
<reference evidence="1 2" key="1">
    <citation type="submission" date="2017-11" db="EMBL/GenBank/DDBJ databases">
        <title>De-novo sequencing of pomegranate (Punica granatum L.) genome.</title>
        <authorList>
            <person name="Akparov Z."/>
            <person name="Amiraslanov A."/>
            <person name="Hajiyeva S."/>
            <person name="Abbasov M."/>
            <person name="Kaur K."/>
            <person name="Hamwieh A."/>
            <person name="Solovyev V."/>
            <person name="Salamov A."/>
            <person name="Braich B."/>
            <person name="Kosarev P."/>
            <person name="Mahmoud A."/>
            <person name="Hajiyev E."/>
            <person name="Babayeva S."/>
            <person name="Izzatullayeva V."/>
            <person name="Mammadov A."/>
            <person name="Mammadov A."/>
            <person name="Sharifova S."/>
            <person name="Ojaghi J."/>
            <person name="Eynullazada K."/>
            <person name="Bayramov B."/>
            <person name="Abdulazimova A."/>
            <person name="Shahmuradov I."/>
        </authorList>
    </citation>
    <scope>NUCLEOTIDE SEQUENCE [LARGE SCALE GENOMIC DNA]</scope>
    <source>
        <strain evidence="2">cv. AG2017</strain>
        <tissue evidence="1">Leaf</tissue>
    </source>
</reference>
<evidence type="ECO:0000313" key="2">
    <source>
        <dbReference type="Proteomes" id="UP000233551"/>
    </source>
</evidence>
<dbReference type="Proteomes" id="UP000233551">
    <property type="component" value="Unassembled WGS sequence"/>
</dbReference>
<protein>
    <submittedName>
        <fullName evidence="1">Uncharacterized protein</fullName>
    </submittedName>
</protein>
<dbReference type="EMBL" id="PGOL01001504">
    <property type="protein sequence ID" value="PKI57575.1"/>
    <property type="molecule type" value="Genomic_DNA"/>
</dbReference>
<accession>A0A2I0JMR8</accession>
<dbReference type="AlphaFoldDB" id="A0A2I0JMR8"/>
<evidence type="ECO:0000313" key="1">
    <source>
        <dbReference type="EMBL" id="PKI57575.1"/>
    </source>
</evidence>
<organism evidence="1 2">
    <name type="scientific">Punica granatum</name>
    <name type="common">Pomegranate</name>
    <dbReference type="NCBI Taxonomy" id="22663"/>
    <lineage>
        <taxon>Eukaryota</taxon>
        <taxon>Viridiplantae</taxon>
        <taxon>Streptophyta</taxon>
        <taxon>Embryophyta</taxon>
        <taxon>Tracheophyta</taxon>
        <taxon>Spermatophyta</taxon>
        <taxon>Magnoliopsida</taxon>
        <taxon>eudicotyledons</taxon>
        <taxon>Gunneridae</taxon>
        <taxon>Pentapetalae</taxon>
        <taxon>rosids</taxon>
        <taxon>malvids</taxon>
        <taxon>Myrtales</taxon>
        <taxon>Lythraceae</taxon>
        <taxon>Punica</taxon>
    </lineage>
</organism>
<proteinExistence type="predicted"/>